<accession>A0A0F9FUB9</accession>
<gene>
    <name evidence="1" type="ORF">LCGC14_1908740</name>
</gene>
<organism evidence="1">
    <name type="scientific">marine sediment metagenome</name>
    <dbReference type="NCBI Taxonomy" id="412755"/>
    <lineage>
        <taxon>unclassified sequences</taxon>
        <taxon>metagenomes</taxon>
        <taxon>ecological metagenomes</taxon>
    </lineage>
</organism>
<sequence length="37" mass="4239">MIKTLLVIVVAWISLTAPHEVVDRLGPRRVWCVLKLL</sequence>
<dbReference type="EMBL" id="LAZR01020123">
    <property type="protein sequence ID" value="KKL90039.1"/>
    <property type="molecule type" value="Genomic_DNA"/>
</dbReference>
<name>A0A0F9FUB9_9ZZZZ</name>
<evidence type="ECO:0000313" key="1">
    <source>
        <dbReference type="EMBL" id="KKL90039.1"/>
    </source>
</evidence>
<dbReference type="AlphaFoldDB" id="A0A0F9FUB9"/>
<reference evidence="1" key="1">
    <citation type="journal article" date="2015" name="Nature">
        <title>Complex archaea that bridge the gap between prokaryotes and eukaryotes.</title>
        <authorList>
            <person name="Spang A."/>
            <person name="Saw J.H."/>
            <person name="Jorgensen S.L."/>
            <person name="Zaremba-Niedzwiedzka K."/>
            <person name="Martijn J."/>
            <person name="Lind A.E."/>
            <person name="van Eijk R."/>
            <person name="Schleper C."/>
            <person name="Guy L."/>
            <person name="Ettema T.J."/>
        </authorList>
    </citation>
    <scope>NUCLEOTIDE SEQUENCE</scope>
</reference>
<proteinExistence type="predicted"/>
<comment type="caution">
    <text evidence="1">The sequence shown here is derived from an EMBL/GenBank/DDBJ whole genome shotgun (WGS) entry which is preliminary data.</text>
</comment>
<protein>
    <submittedName>
        <fullName evidence="1">Uncharacterized protein</fullName>
    </submittedName>
</protein>